<evidence type="ECO:0000313" key="3">
    <source>
        <dbReference type="Proteomes" id="UP000264445"/>
    </source>
</evidence>
<sequence length="122" mass="14647">MQYKLILDENKLREFYYEPHEFRGHRLYRRVFIMEKSGILGKIADYKLLDFIVVDLTVDELVPLIKPIPDVMMQRFLLPGQGKMSRKSFWFGLRGWAYIGFLEGTERLFDDMRREVKQALKP</sequence>
<dbReference type="EMBL" id="SLWU01000007">
    <property type="protein sequence ID" value="TCO67505.1"/>
    <property type="molecule type" value="Genomic_DNA"/>
</dbReference>
<dbReference type="Proteomes" id="UP000294886">
    <property type="component" value="Unassembled WGS sequence"/>
</dbReference>
<comment type="caution">
    <text evidence="1">The sequence shown here is derived from an EMBL/GenBank/DDBJ whole genome shotgun (WGS) entry which is preliminary data.</text>
</comment>
<accession>A0A101E4R9</accession>
<evidence type="ECO:0000313" key="1">
    <source>
        <dbReference type="EMBL" id="HBT49592.1"/>
    </source>
</evidence>
<dbReference type="AlphaFoldDB" id="A0A101E4R9"/>
<dbReference type="Proteomes" id="UP000264445">
    <property type="component" value="Unassembled WGS sequence"/>
</dbReference>
<reference evidence="2 4" key="2">
    <citation type="submission" date="2019-03" db="EMBL/GenBank/DDBJ databases">
        <title>Genomic Encyclopedia of Type Strains, Phase IV (KMG-IV): sequencing the most valuable type-strain genomes for metagenomic binning, comparative biology and taxonomic classification.</title>
        <authorList>
            <person name="Goeker M."/>
        </authorList>
    </citation>
    <scope>NUCLEOTIDE SEQUENCE [LARGE SCALE GENOMIC DNA]</scope>
    <source>
        <strain evidence="2 4">DSM 13054</strain>
    </source>
</reference>
<evidence type="ECO:0000313" key="2">
    <source>
        <dbReference type="EMBL" id="TCO67505.1"/>
    </source>
</evidence>
<organism evidence="1 3">
    <name type="scientific">Caldanaerobacter subterraneus</name>
    <dbReference type="NCBI Taxonomy" id="911092"/>
    <lineage>
        <taxon>Bacteria</taxon>
        <taxon>Bacillati</taxon>
        <taxon>Bacillota</taxon>
        <taxon>Clostridia</taxon>
        <taxon>Thermoanaerobacterales</taxon>
        <taxon>Thermoanaerobacteraceae</taxon>
        <taxon>Caldanaerobacter</taxon>
    </lineage>
</organism>
<reference evidence="1 3" key="1">
    <citation type="journal article" date="2018" name="Nat. Biotechnol.">
        <title>A standardized bacterial taxonomy based on genome phylogeny substantially revises the tree of life.</title>
        <authorList>
            <person name="Parks D.H."/>
            <person name="Chuvochina M."/>
            <person name="Waite D.W."/>
            <person name="Rinke C."/>
            <person name="Skarshewski A."/>
            <person name="Chaumeil P.A."/>
            <person name="Hugenholtz P."/>
        </authorList>
    </citation>
    <scope>NUCLEOTIDE SEQUENCE [LARGE SCALE GENOMIC DNA]</scope>
    <source>
        <strain evidence="1">UBA12544</strain>
    </source>
</reference>
<name>A0A101E4R9_9THEO</name>
<proteinExistence type="predicted"/>
<dbReference type="EMBL" id="DOLB01000104">
    <property type="protein sequence ID" value="HBT49592.1"/>
    <property type="molecule type" value="Genomic_DNA"/>
</dbReference>
<evidence type="ECO:0000313" key="4">
    <source>
        <dbReference type="Proteomes" id="UP000294886"/>
    </source>
</evidence>
<protein>
    <submittedName>
        <fullName evidence="1">Uncharacterized protein</fullName>
    </submittedName>
</protein>
<gene>
    <name evidence="1" type="ORF">DEA61_07160</name>
    <name evidence="2" type="ORF">EV203_10736</name>
</gene>
<dbReference type="RefSeq" id="WP_132039337.1">
    <property type="nucleotide sequence ID" value="NZ_DOLB01000104.1"/>
</dbReference>